<dbReference type="AlphaFoldDB" id="A0A8K1LJN0"/>
<dbReference type="EMBL" id="SWJQ01000322">
    <property type="protein sequence ID" value="TRZ16307.1"/>
    <property type="molecule type" value="Genomic_DNA"/>
</dbReference>
<keyword evidence="2" id="KW-1185">Reference proteome</keyword>
<sequence>MEQTVSEVVLKHIKDGKVIWNSQLSLTKCKSCLTNPVAFCGGVTTSVDKGRITDIIYRDSVKRLTQFPPDILLSKLERGGFEEWIIMWTRKQSASSSKFASDPRLSAAVDTPEGWDSIQRDLDKLHKLALGKLMRFNKTKPKTVSMQPTCFGDKGIALSHVVPVGFSTWKLPVTSVDGVAVGERVTLTEVFFQCEGILAVIGERHHNKLPFEFKWSIPLIALLNDDMLILTRWTLNNLREDQTSVAVPYPDEIWCLQYTIVMSAI</sequence>
<dbReference type="Proteomes" id="UP000796761">
    <property type="component" value="Unassembled WGS sequence"/>
</dbReference>
<gene>
    <name evidence="1" type="ORF">HGM15179_010805</name>
</gene>
<name>A0A8K1LJN0_9PASS</name>
<protein>
    <submittedName>
        <fullName evidence="1">Uncharacterized protein</fullName>
    </submittedName>
</protein>
<reference evidence="1" key="1">
    <citation type="submission" date="2019-04" db="EMBL/GenBank/DDBJ databases">
        <title>Genome assembly of Zosterops borbonicus 15179.</title>
        <authorList>
            <person name="Leroy T."/>
            <person name="Anselmetti Y."/>
            <person name="Tilak M.-K."/>
            <person name="Nabholz B."/>
        </authorList>
    </citation>
    <scope>NUCLEOTIDE SEQUENCE</scope>
    <source>
        <strain evidence="1">HGM_15179</strain>
        <tissue evidence="1">Muscle</tissue>
    </source>
</reference>
<proteinExistence type="predicted"/>
<evidence type="ECO:0000313" key="1">
    <source>
        <dbReference type="EMBL" id="TRZ16307.1"/>
    </source>
</evidence>
<dbReference type="OrthoDB" id="9170669at2759"/>
<organism evidence="1 2">
    <name type="scientific">Zosterops borbonicus</name>
    <dbReference type="NCBI Taxonomy" id="364589"/>
    <lineage>
        <taxon>Eukaryota</taxon>
        <taxon>Metazoa</taxon>
        <taxon>Chordata</taxon>
        <taxon>Craniata</taxon>
        <taxon>Vertebrata</taxon>
        <taxon>Euteleostomi</taxon>
        <taxon>Archelosauria</taxon>
        <taxon>Archosauria</taxon>
        <taxon>Dinosauria</taxon>
        <taxon>Saurischia</taxon>
        <taxon>Theropoda</taxon>
        <taxon>Coelurosauria</taxon>
        <taxon>Aves</taxon>
        <taxon>Neognathae</taxon>
        <taxon>Neoaves</taxon>
        <taxon>Telluraves</taxon>
        <taxon>Australaves</taxon>
        <taxon>Passeriformes</taxon>
        <taxon>Sylvioidea</taxon>
        <taxon>Zosteropidae</taxon>
        <taxon>Zosterops</taxon>
    </lineage>
</organism>
<accession>A0A8K1LJN0</accession>
<evidence type="ECO:0000313" key="2">
    <source>
        <dbReference type="Proteomes" id="UP000796761"/>
    </source>
</evidence>
<comment type="caution">
    <text evidence="1">The sequence shown here is derived from an EMBL/GenBank/DDBJ whole genome shotgun (WGS) entry which is preliminary data.</text>
</comment>